<accession>A0A840AFF8</accession>
<dbReference type="Proteomes" id="UP000553193">
    <property type="component" value="Unassembled WGS sequence"/>
</dbReference>
<evidence type="ECO:0000313" key="2">
    <source>
        <dbReference type="Proteomes" id="UP000553193"/>
    </source>
</evidence>
<evidence type="ECO:0000313" key="1">
    <source>
        <dbReference type="EMBL" id="MBB3899213.1"/>
    </source>
</evidence>
<keyword evidence="2" id="KW-1185">Reference proteome</keyword>
<reference evidence="1 2" key="1">
    <citation type="submission" date="2020-08" db="EMBL/GenBank/DDBJ databases">
        <title>Genomic Encyclopedia of Type Strains, Phase IV (KMG-IV): sequencing the most valuable type-strain genomes for metagenomic binning, comparative biology and taxonomic classification.</title>
        <authorList>
            <person name="Goeker M."/>
        </authorList>
    </citation>
    <scope>NUCLEOTIDE SEQUENCE [LARGE SCALE GENOMIC DNA]</scope>
    <source>
        <strain evidence="1 2">DSM 19979</strain>
    </source>
</reference>
<name>A0A840AFF8_9PROT</name>
<dbReference type="EMBL" id="JACIDJ010000004">
    <property type="protein sequence ID" value="MBB3899213.1"/>
    <property type="molecule type" value="Genomic_DNA"/>
</dbReference>
<protein>
    <submittedName>
        <fullName evidence="1">Uncharacterized protein</fullName>
    </submittedName>
</protein>
<proteinExistence type="predicted"/>
<sequence>MELVTYTEQGVNLSMAQGWDLWDKLTGNQEAAAYAQRHKGKTWPTSVIDYGLSGPHDAADFADWVSPAGHNACGLFEVGNPVSFHPFPIATQVTTLKAVVMEAKKQNVARVYYLACQELG</sequence>
<gene>
    <name evidence="1" type="ORF">GGQ83_002661</name>
</gene>
<organism evidence="1 2">
    <name type="scientific">Roseococcus suduntuyensis</name>
    <dbReference type="NCBI Taxonomy" id="455361"/>
    <lineage>
        <taxon>Bacteria</taxon>
        <taxon>Pseudomonadati</taxon>
        <taxon>Pseudomonadota</taxon>
        <taxon>Alphaproteobacteria</taxon>
        <taxon>Acetobacterales</taxon>
        <taxon>Roseomonadaceae</taxon>
        <taxon>Roseococcus</taxon>
    </lineage>
</organism>
<comment type="caution">
    <text evidence="1">The sequence shown here is derived from an EMBL/GenBank/DDBJ whole genome shotgun (WGS) entry which is preliminary data.</text>
</comment>
<dbReference type="AlphaFoldDB" id="A0A840AFF8"/>